<feature type="transmembrane region" description="Helical" evidence="7">
    <location>
        <begin position="372"/>
        <end position="391"/>
    </location>
</feature>
<dbReference type="Proteomes" id="UP000002036">
    <property type="component" value="Chromosome B"/>
</dbReference>
<gene>
    <name evidence="9" type="ordered locus">KLTH0B10384g</name>
</gene>
<dbReference type="InParanoid" id="C5DDD5"/>
<evidence type="ECO:0000256" key="2">
    <source>
        <dbReference type="ARBA" id="ARBA00022448"/>
    </source>
</evidence>
<evidence type="ECO:0000256" key="1">
    <source>
        <dbReference type="ARBA" id="ARBA00004141"/>
    </source>
</evidence>
<dbReference type="FunFam" id="1.20.1250.20:FF:000064">
    <property type="entry name" value="MFS allantoate transporter"/>
    <property type="match status" value="1"/>
</dbReference>
<dbReference type="KEGG" id="lth:KLTH0B10384g"/>
<evidence type="ECO:0000313" key="10">
    <source>
        <dbReference type="Proteomes" id="UP000002036"/>
    </source>
</evidence>
<evidence type="ECO:0000259" key="8">
    <source>
        <dbReference type="PROSITE" id="PS50850"/>
    </source>
</evidence>
<dbReference type="OMA" id="LRGWQVI"/>
<dbReference type="GeneID" id="8291083"/>
<dbReference type="InterPro" id="IPR011701">
    <property type="entry name" value="MFS"/>
</dbReference>
<feature type="transmembrane region" description="Helical" evidence="7">
    <location>
        <begin position="98"/>
        <end position="119"/>
    </location>
</feature>
<evidence type="ECO:0000256" key="7">
    <source>
        <dbReference type="SAM" id="Phobius"/>
    </source>
</evidence>
<evidence type="ECO:0000256" key="4">
    <source>
        <dbReference type="ARBA" id="ARBA00022989"/>
    </source>
</evidence>
<evidence type="ECO:0000313" key="9">
    <source>
        <dbReference type="EMBL" id="CAR21796.1"/>
    </source>
</evidence>
<dbReference type="eggNOG" id="KOG2533">
    <property type="taxonomic scope" value="Eukaryota"/>
</dbReference>
<evidence type="ECO:0000256" key="5">
    <source>
        <dbReference type="ARBA" id="ARBA00023136"/>
    </source>
</evidence>
<feature type="transmembrane region" description="Helical" evidence="7">
    <location>
        <begin position="229"/>
        <end position="254"/>
    </location>
</feature>
<keyword evidence="5 7" id="KW-0472">Membrane</keyword>
<dbReference type="AlphaFoldDB" id="C5DDD5"/>
<feature type="transmembrane region" description="Helical" evidence="7">
    <location>
        <begin position="173"/>
        <end position="191"/>
    </location>
</feature>
<proteinExistence type="inferred from homology"/>
<dbReference type="InterPro" id="IPR036259">
    <property type="entry name" value="MFS_trans_sf"/>
</dbReference>
<dbReference type="HOGENOM" id="CLU_001265_0_5_1"/>
<dbReference type="PROSITE" id="PS50850">
    <property type="entry name" value="MFS"/>
    <property type="match status" value="1"/>
</dbReference>
<name>C5DDD5_LACTC</name>
<feature type="transmembrane region" description="Helical" evidence="7">
    <location>
        <begin position="403"/>
        <end position="421"/>
    </location>
</feature>
<feature type="transmembrane region" description="Helical" evidence="7">
    <location>
        <begin position="266"/>
        <end position="289"/>
    </location>
</feature>
<comment type="subcellular location">
    <subcellularLocation>
        <location evidence="1">Membrane</location>
        <topology evidence="1">Multi-pass membrane protein</topology>
    </subcellularLocation>
</comment>
<dbReference type="InterPro" id="IPR020846">
    <property type="entry name" value="MFS_dom"/>
</dbReference>
<comment type="similarity">
    <text evidence="6">Belongs to the major facilitator superfamily. Allantoate permease family.</text>
</comment>
<sequence>MHILIKLKIPTLAAISKNCINWTFVFHFYPQQSSPSSFPLTRFHTTMSSTKQEGEVVTSVLSSEQAAELYDVKSRDLAMEKADEAAQLEVDPSSNRRLVWKIDLILLTVISLVSAFQYMDKSSSNYASVMGIKTDLKMVGNQYSWVGTSFYLGFLVFEAPCSWTLQRLPLSKITSAYIIAWGLLLCLTSLVKSYPTFILTRTLLGVLESSITPAMVLFMSQWYKKDEQFFRTSILIACNAVGGLVGASVSYRLYERQLAGTLSMDAWRILFIIVGLITIVTGLMVLFIIPDTPSQAWWLNKTEKLLAIQRIRSNKQGFGNRHFKKEQVYEALVDPRLYLYFFLQVAVAIPNGGFSNFSALMIAGLGYGKGKALLMGMPTSAVSIIGMILFGYLSTIRNRRLDIAFAGLALNLISGCLMAFAKPLHAQLAGYYIFGISPIPYTCILSMVASNSAGHSKKVFMGAISMIGYCTGNLIGPQTFRESQAPHYQGAKTAIVACYCIAFLILAAIYIVNVRENKRRDALDERLPADMLNSEFADLTDFQNPEFRYAI</sequence>
<feature type="transmembrane region" description="Helical" evidence="7">
    <location>
        <begin position="493"/>
        <end position="512"/>
    </location>
</feature>
<dbReference type="Pfam" id="PF07690">
    <property type="entry name" value="MFS_1"/>
    <property type="match status" value="1"/>
</dbReference>
<accession>C5DDD5</accession>
<protein>
    <submittedName>
        <fullName evidence="9">KLTH0B10384p</fullName>
    </submittedName>
</protein>
<evidence type="ECO:0000256" key="3">
    <source>
        <dbReference type="ARBA" id="ARBA00022692"/>
    </source>
</evidence>
<dbReference type="GO" id="GO:0016020">
    <property type="term" value="C:membrane"/>
    <property type="evidence" value="ECO:0007669"/>
    <property type="project" value="UniProtKB-SubCell"/>
</dbReference>
<reference evidence="9 10" key="1">
    <citation type="journal article" date="2009" name="Genome Res.">
        <title>Comparative genomics of protoploid Saccharomycetaceae.</title>
        <authorList>
            <consortium name="The Genolevures Consortium"/>
            <person name="Souciet J.-L."/>
            <person name="Dujon B."/>
            <person name="Gaillardin C."/>
            <person name="Johnston M."/>
            <person name="Baret P.V."/>
            <person name="Cliften P."/>
            <person name="Sherman D.J."/>
            <person name="Weissenbach J."/>
            <person name="Westhof E."/>
            <person name="Wincker P."/>
            <person name="Jubin C."/>
            <person name="Poulain J."/>
            <person name="Barbe V."/>
            <person name="Segurens B."/>
            <person name="Artiguenave F."/>
            <person name="Anthouard V."/>
            <person name="Vacherie B."/>
            <person name="Val M.-E."/>
            <person name="Fulton R.S."/>
            <person name="Minx P."/>
            <person name="Wilson R."/>
            <person name="Durrens P."/>
            <person name="Jean G."/>
            <person name="Marck C."/>
            <person name="Martin T."/>
            <person name="Nikolski M."/>
            <person name="Rolland T."/>
            <person name="Seret M.-L."/>
            <person name="Casaregola S."/>
            <person name="Despons L."/>
            <person name="Fairhead C."/>
            <person name="Fischer G."/>
            <person name="Lafontaine I."/>
            <person name="Leh V."/>
            <person name="Lemaire M."/>
            <person name="de Montigny J."/>
            <person name="Neuveglise C."/>
            <person name="Thierry A."/>
            <person name="Blanc-Lenfle I."/>
            <person name="Bleykasten C."/>
            <person name="Diffels J."/>
            <person name="Fritsch E."/>
            <person name="Frangeul L."/>
            <person name="Goeffon A."/>
            <person name="Jauniaux N."/>
            <person name="Kachouri-Lafond R."/>
            <person name="Payen C."/>
            <person name="Potier S."/>
            <person name="Pribylova L."/>
            <person name="Ozanne C."/>
            <person name="Richard G.-F."/>
            <person name="Sacerdot C."/>
            <person name="Straub M.-L."/>
            <person name="Talla E."/>
        </authorList>
    </citation>
    <scope>NUCLEOTIDE SEQUENCE [LARGE SCALE GENOMIC DNA]</scope>
    <source>
        <strain evidence="10">ATCC 56472 / CBS 6340 / NRRL Y-8284</strain>
    </source>
</reference>
<dbReference type="RefSeq" id="XP_002552234.1">
    <property type="nucleotide sequence ID" value="XM_002552188.1"/>
</dbReference>
<evidence type="ECO:0000256" key="6">
    <source>
        <dbReference type="ARBA" id="ARBA00037968"/>
    </source>
</evidence>
<feature type="domain" description="Major facilitator superfamily (MFS) profile" evidence="8">
    <location>
        <begin position="106"/>
        <end position="519"/>
    </location>
</feature>
<keyword evidence="10" id="KW-1185">Reference proteome</keyword>
<dbReference type="PANTHER" id="PTHR43791:SF1">
    <property type="entry name" value="ALLANTOATE PERMEASE"/>
    <property type="match status" value="1"/>
</dbReference>
<dbReference type="OrthoDB" id="6730379at2759"/>
<dbReference type="EMBL" id="CU928166">
    <property type="protein sequence ID" value="CAR21796.1"/>
    <property type="molecule type" value="Genomic_DNA"/>
</dbReference>
<feature type="transmembrane region" description="Helical" evidence="7">
    <location>
        <begin position="428"/>
        <end position="449"/>
    </location>
</feature>
<feature type="transmembrane region" description="Helical" evidence="7">
    <location>
        <begin position="337"/>
        <end position="360"/>
    </location>
</feature>
<dbReference type="Gene3D" id="1.20.1250.20">
    <property type="entry name" value="MFS general substrate transporter like domains"/>
    <property type="match status" value="2"/>
</dbReference>
<keyword evidence="3 7" id="KW-0812">Transmembrane</keyword>
<keyword evidence="4 7" id="KW-1133">Transmembrane helix</keyword>
<dbReference type="SUPFAM" id="SSF103473">
    <property type="entry name" value="MFS general substrate transporter"/>
    <property type="match status" value="1"/>
</dbReference>
<organism evidence="9 10">
    <name type="scientific">Lachancea thermotolerans (strain ATCC 56472 / CBS 6340 / NRRL Y-8284)</name>
    <name type="common">Yeast</name>
    <name type="synonym">Kluyveromyces thermotolerans</name>
    <dbReference type="NCBI Taxonomy" id="559295"/>
    <lineage>
        <taxon>Eukaryota</taxon>
        <taxon>Fungi</taxon>
        <taxon>Dikarya</taxon>
        <taxon>Ascomycota</taxon>
        <taxon>Saccharomycotina</taxon>
        <taxon>Saccharomycetes</taxon>
        <taxon>Saccharomycetales</taxon>
        <taxon>Saccharomycetaceae</taxon>
        <taxon>Lachancea</taxon>
    </lineage>
</organism>
<keyword evidence="2" id="KW-0813">Transport</keyword>
<dbReference type="CDD" id="cd17327">
    <property type="entry name" value="MFS_FEN2_like"/>
    <property type="match status" value="1"/>
</dbReference>
<dbReference type="PANTHER" id="PTHR43791">
    <property type="entry name" value="PERMEASE-RELATED"/>
    <property type="match status" value="1"/>
</dbReference>
<dbReference type="GO" id="GO:0022857">
    <property type="term" value="F:transmembrane transporter activity"/>
    <property type="evidence" value="ECO:0007669"/>
    <property type="project" value="InterPro"/>
</dbReference>